<dbReference type="Proteomes" id="UP000270296">
    <property type="component" value="Unassembled WGS sequence"/>
</dbReference>
<proteinExistence type="predicted"/>
<sequence length="78" mass="9146">MRWQAVPLNLFPFYRDSFAQWKRSGGPSPYPLLQLYHNVHNAERCTAERKTRAESTAHRERTRTQVQSCNARSIDLAK</sequence>
<feature type="region of interest" description="Disordered" evidence="1">
    <location>
        <begin position="49"/>
        <end position="78"/>
    </location>
</feature>
<evidence type="ECO:0000313" key="4">
    <source>
        <dbReference type="WBParaSite" id="SBAD_0001147901-mRNA-1"/>
    </source>
</evidence>
<dbReference type="AlphaFoldDB" id="A0A183J5F3"/>
<gene>
    <name evidence="2" type="ORF">SBAD_LOCUS11101</name>
</gene>
<feature type="compositionally biased region" description="Basic and acidic residues" evidence="1">
    <location>
        <begin position="49"/>
        <end position="63"/>
    </location>
</feature>
<name>A0A183J5F3_9BILA</name>
<dbReference type="WBParaSite" id="SBAD_0001147901-mRNA-1">
    <property type="protein sequence ID" value="SBAD_0001147901-mRNA-1"/>
    <property type="gene ID" value="SBAD_0001147901"/>
</dbReference>
<accession>A0A183J5F3</accession>
<keyword evidence="3" id="KW-1185">Reference proteome</keyword>
<evidence type="ECO:0000313" key="3">
    <source>
        <dbReference type="Proteomes" id="UP000270296"/>
    </source>
</evidence>
<organism evidence="4">
    <name type="scientific">Soboliphyme baturini</name>
    <dbReference type="NCBI Taxonomy" id="241478"/>
    <lineage>
        <taxon>Eukaryota</taxon>
        <taxon>Metazoa</taxon>
        <taxon>Ecdysozoa</taxon>
        <taxon>Nematoda</taxon>
        <taxon>Enoplea</taxon>
        <taxon>Dorylaimia</taxon>
        <taxon>Dioctophymatida</taxon>
        <taxon>Dioctophymatoidea</taxon>
        <taxon>Soboliphymatidae</taxon>
        <taxon>Soboliphyme</taxon>
    </lineage>
</organism>
<evidence type="ECO:0000313" key="2">
    <source>
        <dbReference type="EMBL" id="VDP37116.1"/>
    </source>
</evidence>
<protein>
    <submittedName>
        <fullName evidence="4">Secreted protein</fullName>
    </submittedName>
</protein>
<reference evidence="4" key="1">
    <citation type="submission" date="2016-06" db="UniProtKB">
        <authorList>
            <consortium name="WormBaseParasite"/>
        </authorList>
    </citation>
    <scope>IDENTIFICATION</scope>
</reference>
<reference evidence="2 3" key="2">
    <citation type="submission" date="2018-11" db="EMBL/GenBank/DDBJ databases">
        <authorList>
            <consortium name="Pathogen Informatics"/>
        </authorList>
    </citation>
    <scope>NUCLEOTIDE SEQUENCE [LARGE SCALE GENOMIC DNA]</scope>
</reference>
<dbReference type="EMBL" id="UZAM01015074">
    <property type="protein sequence ID" value="VDP37116.1"/>
    <property type="molecule type" value="Genomic_DNA"/>
</dbReference>
<evidence type="ECO:0000256" key="1">
    <source>
        <dbReference type="SAM" id="MobiDB-lite"/>
    </source>
</evidence>